<dbReference type="InterPro" id="IPR011993">
    <property type="entry name" value="PH-like_dom_sf"/>
</dbReference>
<dbReference type="Gene3D" id="2.30.29.30">
    <property type="entry name" value="Pleckstrin-homology domain (PH domain)/Phosphotyrosine-binding domain (PTB)"/>
    <property type="match status" value="1"/>
</dbReference>
<name>A0A8H7EKQ3_9FUNG</name>
<organism evidence="7 8">
    <name type="scientific">Apophysomyces ossiformis</name>
    <dbReference type="NCBI Taxonomy" id="679940"/>
    <lineage>
        <taxon>Eukaryota</taxon>
        <taxon>Fungi</taxon>
        <taxon>Fungi incertae sedis</taxon>
        <taxon>Mucoromycota</taxon>
        <taxon>Mucoromycotina</taxon>
        <taxon>Mucoromycetes</taxon>
        <taxon>Mucorales</taxon>
        <taxon>Mucorineae</taxon>
        <taxon>Mucoraceae</taxon>
        <taxon>Apophysomyces</taxon>
    </lineage>
</organism>
<dbReference type="Gene3D" id="1.10.10.10">
    <property type="entry name" value="Winged helix-like DNA-binding domain superfamily/Winged helix DNA-binding domain"/>
    <property type="match status" value="1"/>
</dbReference>
<feature type="compositionally biased region" description="Acidic residues" evidence="3">
    <location>
        <begin position="113"/>
        <end position="124"/>
    </location>
</feature>
<dbReference type="PROSITE" id="PS50219">
    <property type="entry name" value="CNH"/>
    <property type="match status" value="1"/>
</dbReference>
<comment type="caution">
    <text evidence="7">The sequence shown here is derived from an EMBL/GenBank/DDBJ whole genome shotgun (WGS) entry which is preliminary data.</text>
</comment>
<dbReference type="SMART" id="SM00049">
    <property type="entry name" value="DEP"/>
    <property type="match status" value="1"/>
</dbReference>
<evidence type="ECO:0000313" key="7">
    <source>
        <dbReference type="EMBL" id="KAF7721782.1"/>
    </source>
</evidence>
<protein>
    <submittedName>
        <fullName evidence="7">RHO1 GDP-GTP exchange protein 2</fullName>
    </submittedName>
</protein>
<dbReference type="CDD" id="cd04435">
    <property type="entry name" value="DEP_fRom2"/>
    <property type="match status" value="1"/>
</dbReference>
<dbReference type="PROSITE" id="PS50010">
    <property type="entry name" value="DH_2"/>
    <property type="match status" value="1"/>
</dbReference>
<dbReference type="Proteomes" id="UP000605846">
    <property type="component" value="Unassembled WGS sequence"/>
</dbReference>
<feature type="compositionally biased region" description="Low complexity" evidence="3">
    <location>
        <begin position="7"/>
        <end position="24"/>
    </location>
</feature>
<dbReference type="InterPro" id="IPR041675">
    <property type="entry name" value="PH_5"/>
</dbReference>
<dbReference type="Pfam" id="PF00621">
    <property type="entry name" value="RhoGEF"/>
    <property type="match status" value="1"/>
</dbReference>
<accession>A0A8H7EKQ3</accession>
<evidence type="ECO:0000256" key="1">
    <source>
        <dbReference type="ARBA" id="ARBA00022553"/>
    </source>
</evidence>
<dbReference type="GO" id="GO:0005085">
    <property type="term" value="F:guanyl-nucleotide exchange factor activity"/>
    <property type="evidence" value="ECO:0007669"/>
    <property type="project" value="UniProtKB-KW"/>
</dbReference>
<dbReference type="SUPFAM" id="SSF48065">
    <property type="entry name" value="DBL homology domain (DH-domain)"/>
    <property type="match status" value="1"/>
</dbReference>
<dbReference type="Gene3D" id="1.20.900.10">
    <property type="entry name" value="Dbl homology (DH) domain"/>
    <property type="match status" value="1"/>
</dbReference>
<reference evidence="7" key="1">
    <citation type="submission" date="2020-01" db="EMBL/GenBank/DDBJ databases">
        <title>Genome Sequencing of Three Apophysomyces-Like Fungal Strains Confirms a Novel Fungal Genus in the Mucoromycota with divergent Burkholderia-like Endosymbiotic Bacteria.</title>
        <authorList>
            <person name="Stajich J.E."/>
            <person name="Macias A.M."/>
            <person name="Carter-House D."/>
            <person name="Lovett B."/>
            <person name="Kasson L.R."/>
            <person name="Berry K."/>
            <person name="Grigoriev I."/>
            <person name="Chang Y."/>
            <person name="Spatafora J."/>
            <person name="Kasson M.T."/>
        </authorList>
    </citation>
    <scope>NUCLEOTIDE SEQUENCE</scope>
    <source>
        <strain evidence="7">NRRL A-21654</strain>
    </source>
</reference>
<dbReference type="SMART" id="SM00325">
    <property type="entry name" value="RhoGEF"/>
    <property type="match status" value="1"/>
</dbReference>
<evidence type="ECO:0000256" key="2">
    <source>
        <dbReference type="ARBA" id="ARBA00022658"/>
    </source>
</evidence>
<dbReference type="PROSITE" id="PS50003">
    <property type="entry name" value="PH_DOMAIN"/>
    <property type="match status" value="1"/>
</dbReference>
<dbReference type="CDD" id="cd00160">
    <property type="entry name" value="RhoGEF"/>
    <property type="match status" value="1"/>
</dbReference>
<dbReference type="SMART" id="SM00036">
    <property type="entry name" value="CNH"/>
    <property type="match status" value="1"/>
</dbReference>
<dbReference type="OrthoDB" id="2272012at2759"/>
<dbReference type="GO" id="GO:0035556">
    <property type="term" value="P:intracellular signal transduction"/>
    <property type="evidence" value="ECO:0007669"/>
    <property type="project" value="InterPro"/>
</dbReference>
<evidence type="ECO:0000256" key="3">
    <source>
        <dbReference type="SAM" id="MobiDB-lite"/>
    </source>
</evidence>
<sequence length="1236" mass="139912">MHPDISSTPAETTDTGETTPSTTSIYSRYRLPRNARTDDSSPVHKRSFTVDSLSSVSSSAESIASSSWANTAPGGTLTPSAAIRNQYYHSHQYLHDSVYDIPRQHQRLHSEESLTEDSDQNTAYDDTEDLAYRPGTVYYAPLKPSGPPSLRSFSDAGSIISLRTEYGPDQDDTRSVSSMRTIDSFREESKMNRLTALAKKGAKISRSGTIFKSKSGAEPKIVVQDGWADKDSDRSSVHTISGGSLLSRLSRSTAPMRAKLAAFSRTGQLKGLRSESTNSLSLPLRRSAESVYNMPVTPRRVGSRSNGERSQSFSFGNESSIPNSVKDRTPAIYPALLSKVAEALKERITTGTKVKDSIEYKDAFDGKEVVDKLAYLIKTTDRNVALVLGRALDAQKFFHDVNYEHRLRDSVHELYQFKDRLNVRPHSRYIPPDEDIMTPFDEEEKSEAAFHLARHDDEEGLPTGVFTVLTDCYSPTCTRENLCYSAICPRRLEQQEERLWIKTVPQAIADKLGKEEKKRQENIFELIYTEKDFVDDLAYVQKFWINPLLEGDIFNPEEREEAVHVIFWNIMTVHSVNSKLAAALEKRQAENPVVHQIGDIMLEYVGQFQPFVDYGAHQIISKYRFETEKSANAEFAKFVEMTERLPQSRKLELNGYLTKPTSRLGRYNLLLREILKHTPKDHPDQENIPKIQKIIAEFLSNVNHETGKEENKFNLQLLEEKLSIKRVSDLGLDLQAKDRQIIMKGPLKKKESGPESSNMLVYLLDHCLLIIKQKFTQNTERYKLYRKPIPLALLSISLPDQNKRASTIMPYGRASTSSLVATASTDIPPLSSNKSGYPISFVHLGKQGAGPVTLYASTFAGRRQWVETIEKQRQALMEKQMVFDIAPISERFFSSPNRVKCVATFGNFGNISRCQATNNLLEQGESFLFGSEQGVYLKQKSKSQELVRILTMDKVSQIDILDDSRLILVLADKILYAYSDSLLSHESGIKRGRKISSHVSFFKVGKVLDKADPAHAMKTLVCFVRFNAMTSTIRALEPCENADPKKKSKHHLGRLIRPNEVLRVYKDLYIPGEASSIQYFKNIICVGCAKGFQMVNINSAEVESVLDPTDEQNHIVLHKENMKPISMFKHQDGDILLCYNELAFYIDKKGRRAKNGWTMYWEGNPTAFAFRFPYIVAFDSTFIEVRHIDTGELLQVIPGNNIRCLRPDSTDRIFCVMDDRSVGSEIVFELKFVERS</sequence>
<dbReference type="InterPro" id="IPR001849">
    <property type="entry name" value="PH_domain"/>
</dbReference>
<dbReference type="SUPFAM" id="SSF46785">
    <property type="entry name" value="Winged helix' DNA-binding domain"/>
    <property type="match status" value="1"/>
</dbReference>
<keyword evidence="1" id="KW-0597">Phosphoprotein</keyword>
<proteinExistence type="predicted"/>
<feature type="compositionally biased region" description="Polar residues" evidence="3">
    <location>
        <begin position="303"/>
        <end position="320"/>
    </location>
</feature>
<keyword evidence="8" id="KW-1185">Reference proteome</keyword>
<dbReference type="Pfam" id="PF00610">
    <property type="entry name" value="DEP"/>
    <property type="match status" value="1"/>
</dbReference>
<dbReference type="InterPro" id="IPR052233">
    <property type="entry name" value="Rho-type_GEFs"/>
</dbReference>
<evidence type="ECO:0000259" key="4">
    <source>
        <dbReference type="PROSITE" id="PS50003"/>
    </source>
</evidence>
<dbReference type="InterPro" id="IPR000591">
    <property type="entry name" value="DEP_dom"/>
</dbReference>
<keyword evidence="2" id="KW-0344">Guanine-nucleotide releasing factor</keyword>
<dbReference type="PANTHER" id="PTHR46572">
    <property type="entry name" value="RHO1 GDP-GTP EXCHANGE PROTEIN 1-RELATED"/>
    <property type="match status" value="1"/>
</dbReference>
<feature type="domain" description="DH" evidence="5">
    <location>
        <begin position="518"/>
        <end position="705"/>
    </location>
</feature>
<evidence type="ECO:0000313" key="8">
    <source>
        <dbReference type="Proteomes" id="UP000605846"/>
    </source>
</evidence>
<dbReference type="InterPro" id="IPR035899">
    <property type="entry name" value="DBL_dom_sf"/>
</dbReference>
<dbReference type="InterPro" id="IPR036390">
    <property type="entry name" value="WH_DNA-bd_sf"/>
</dbReference>
<feature type="region of interest" description="Disordered" evidence="3">
    <location>
        <begin position="105"/>
        <end position="124"/>
    </location>
</feature>
<dbReference type="InterPro" id="IPR000219">
    <property type="entry name" value="DH_dom"/>
</dbReference>
<feature type="domain" description="CNH" evidence="6">
    <location>
        <begin position="896"/>
        <end position="1212"/>
    </location>
</feature>
<gene>
    <name evidence="7" type="primary">ROM2_4</name>
    <name evidence="7" type="ORF">EC973_004134</name>
</gene>
<dbReference type="Pfam" id="PF15405">
    <property type="entry name" value="PH_5"/>
    <property type="match status" value="1"/>
</dbReference>
<dbReference type="InterPro" id="IPR001180">
    <property type="entry name" value="CNH_dom"/>
</dbReference>
<evidence type="ECO:0000259" key="5">
    <source>
        <dbReference type="PROSITE" id="PS50010"/>
    </source>
</evidence>
<dbReference type="InterPro" id="IPR036388">
    <property type="entry name" value="WH-like_DNA-bd_sf"/>
</dbReference>
<dbReference type="SMART" id="SM00233">
    <property type="entry name" value="PH"/>
    <property type="match status" value="1"/>
</dbReference>
<dbReference type="SUPFAM" id="SSF50729">
    <property type="entry name" value="PH domain-like"/>
    <property type="match status" value="1"/>
</dbReference>
<feature type="region of interest" description="Disordered" evidence="3">
    <location>
        <begin position="1"/>
        <end position="45"/>
    </location>
</feature>
<feature type="region of interest" description="Disordered" evidence="3">
    <location>
        <begin position="297"/>
        <end position="320"/>
    </location>
</feature>
<dbReference type="PANTHER" id="PTHR46572:SF2">
    <property type="entry name" value="RHO1 GDP-GTP EXCHANGE PROTEIN 1-RELATED"/>
    <property type="match status" value="1"/>
</dbReference>
<dbReference type="EMBL" id="JABAYA010000235">
    <property type="protein sequence ID" value="KAF7721782.1"/>
    <property type="molecule type" value="Genomic_DNA"/>
</dbReference>
<dbReference type="Pfam" id="PF00780">
    <property type="entry name" value="CNH"/>
    <property type="match status" value="1"/>
</dbReference>
<evidence type="ECO:0000259" key="6">
    <source>
        <dbReference type="PROSITE" id="PS50219"/>
    </source>
</evidence>
<feature type="domain" description="PH" evidence="4">
    <location>
        <begin position="740"/>
        <end position="874"/>
    </location>
</feature>
<dbReference type="AlphaFoldDB" id="A0A8H7EKQ3"/>